<protein>
    <recommendedName>
        <fullName evidence="4">DUF4200 domain-containing protein</fullName>
    </recommendedName>
</protein>
<feature type="coiled-coil region" evidence="2">
    <location>
        <begin position="192"/>
        <end position="262"/>
    </location>
</feature>
<dbReference type="STRING" id="109895.A0A507EAB2"/>
<evidence type="ECO:0000256" key="1">
    <source>
        <dbReference type="ARBA" id="ARBA00023054"/>
    </source>
</evidence>
<dbReference type="EMBL" id="QEAQ01000013">
    <property type="protein sequence ID" value="TPX60736.1"/>
    <property type="molecule type" value="Genomic_DNA"/>
</dbReference>
<feature type="compositionally biased region" description="Polar residues" evidence="3">
    <location>
        <begin position="77"/>
        <end position="90"/>
    </location>
</feature>
<dbReference type="InterPro" id="IPR025252">
    <property type="entry name" value="DUF4200"/>
</dbReference>
<dbReference type="GO" id="GO:0005856">
    <property type="term" value="C:cytoskeleton"/>
    <property type="evidence" value="ECO:0007669"/>
    <property type="project" value="UniProtKB-ARBA"/>
</dbReference>
<dbReference type="InterPro" id="IPR051147">
    <property type="entry name" value="CFAP_domain-containing"/>
</dbReference>
<evidence type="ECO:0000256" key="3">
    <source>
        <dbReference type="SAM" id="MobiDB-lite"/>
    </source>
</evidence>
<dbReference type="PANTHER" id="PTHR21683:SF3">
    <property type="entry name" value="CILIA AND FLAGELLA ASSOCIATED PROTEIN 100"/>
    <property type="match status" value="1"/>
</dbReference>
<evidence type="ECO:0000259" key="4">
    <source>
        <dbReference type="Pfam" id="PF13863"/>
    </source>
</evidence>
<accession>A0A507EAB2</accession>
<dbReference type="PANTHER" id="PTHR21683">
    <property type="entry name" value="COILED-COIL DOMAIN-CONTAINING PROTEIN 42 LIKE-2-LIKE-RELATED"/>
    <property type="match status" value="1"/>
</dbReference>
<feature type="coiled-coil region" evidence="2">
    <location>
        <begin position="564"/>
        <end position="596"/>
    </location>
</feature>
<feature type="region of interest" description="Disordered" evidence="3">
    <location>
        <begin position="309"/>
        <end position="394"/>
    </location>
</feature>
<comment type="caution">
    <text evidence="5">The sequence shown here is derived from an EMBL/GenBank/DDBJ whole genome shotgun (WGS) entry which is preliminary data.</text>
</comment>
<organism evidence="5 6">
    <name type="scientific">Powellomyces hirtus</name>
    <dbReference type="NCBI Taxonomy" id="109895"/>
    <lineage>
        <taxon>Eukaryota</taxon>
        <taxon>Fungi</taxon>
        <taxon>Fungi incertae sedis</taxon>
        <taxon>Chytridiomycota</taxon>
        <taxon>Chytridiomycota incertae sedis</taxon>
        <taxon>Chytridiomycetes</taxon>
        <taxon>Spizellomycetales</taxon>
        <taxon>Powellomycetaceae</taxon>
        <taxon>Powellomyces</taxon>
    </lineage>
</organism>
<dbReference type="AlphaFoldDB" id="A0A507EAB2"/>
<feature type="region of interest" description="Disordered" evidence="3">
    <location>
        <begin position="603"/>
        <end position="648"/>
    </location>
</feature>
<gene>
    <name evidence="5" type="ORF">PhCBS80983_g01648</name>
</gene>
<feature type="compositionally biased region" description="Low complexity" evidence="3">
    <location>
        <begin position="58"/>
        <end position="74"/>
    </location>
</feature>
<evidence type="ECO:0000256" key="2">
    <source>
        <dbReference type="SAM" id="Coils"/>
    </source>
</evidence>
<evidence type="ECO:0000313" key="6">
    <source>
        <dbReference type="Proteomes" id="UP000318582"/>
    </source>
</evidence>
<dbReference type="Pfam" id="PF13863">
    <property type="entry name" value="DUF4200"/>
    <property type="match status" value="1"/>
</dbReference>
<feature type="compositionally biased region" description="Basic and acidic residues" evidence="3">
    <location>
        <begin position="627"/>
        <end position="636"/>
    </location>
</feature>
<feature type="compositionally biased region" description="Basic residues" evidence="3">
    <location>
        <begin position="333"/>
        <end position="342"/>
    </location>
</feature>
<reference evidence="5 6" key="1">
    <citation type="journal article" date="2019" name="Sci. Rep.">
        <title>Comparative genomics of chytrid fungi reveal insights into the obligate biotrophic and pathogenic lifestyle of Synchytrium endobioticum.</title>
        <authorList>
            <person name="van de Vossenberg B.T.L.H."/>
            <person name="Warris S."/>
            <person name="Nguyen H.D.T."/>
            <person name="van Gent-Pelzer M.P.E."/>
            <person name="Joly D.L."/>
            <person name="van de Geest H.C."/>
            <person name="Bonants P.J.M."/>
            <person name="Smith D.S."/>
            <person name="Levesque C.A."/>
            <person name="van der Lee T.A.J."/>
        </authorList>
    </citation>
    <scope>NUCLEOTIDE SEQUENCE [LARGE SCALE GENOMIC DNA]</scope>
    <source>
        <strain evidence="5 6">CBS 809.83</strain>
    </source>
</reference>
<name>A0A507EAB2_9FUNG</name>
<keyword evidence="1 2" id="KW-0175">Coiled coil</keyword>
<keyword evidence="6" id="KW-1185">Reference proteome</keyword>
<proteinExistence type="predicted"/>
<feature type="region of interest" description="Disordered" evidence="3">
    <location>
        <begin position="1"/>
        <end position="96"/>
    </location>
</feature>
<sequence>MTTLAAAAPQWANEDAAAKRRSSRRRVEIPMSPRSRMLKLPNITPTAPPRAESASTQPNNNNNTNTNNPTLTPTAADEQTPSPLRKSTNPFHMPSDVEVFSMREDERRQKQETKEKMRHLHIYEKSTVKRKNFKQLLAEEDDDIHFYNELRKRDSDKILTTRQARVDRHFGKENLHDFIAKKREMFLVQYALGVKREEMRKLEEIAQAEEQKLLDDEKALEEDAAKFDAFLKENDKNSVEAIKKAEQETKAKLEKIQEIKKLNVHIMSIRSDMSKNEDQLKDLQRYREFLDKLTPREWFEDRAREKRKEFRELDRAGSSENGAAAGKGPGGIKSRRSGKRSTGRGGGGGGKTTLVRIRGSDPTATSSSNADDVADGDDTDATAHDGGGEADATELPDFLNEDDEALLFFKTPQQLLDIFAELEENNLALIQNCQETEETLEELKQKILDTEARILNAGFAFYSDRDQETQSLKHQIDFLNAAIAREEDKAKMLEERAKMFSTGNLGGESQEKLLEELNHKVKEVYRRCIGDNEATLSTLTMLTTIENRLENLFETIEMMPPDKVEQAEKMKDKERRQRLREEKMEAQRLLQEERVQRALERARAPVIKKTGKPIAFRSAPPQKKKRKEEDTKKKEEEDLEYYGLRTLP</sequence>
<evidence type="ECO:0000313" key="5">
    <source>
        <dbReference type="EMBL" id="TPX60736.1"/>
    </source>
</evidence>
<feature type="coiled-coil region" evidence="2">
    <location>
        <begin position="419"/>
        <end position="496"/>
    </location>
</feature>
<dbReference type="Proteomes" id="UP000318582">
    <property type="component" value="Unassembled WGS sequence"/>
</dbReference>
<feature type="domain" description="DUF4200" evidence="4">
    <location>
        <begin position="178"/>
        <end position="296"/>
    </location>
</feature>